<organism evidence="2 3">
    <name type="scientific">Trinickia dinghuensis</name>
    <dbReference type="NCBI Taxonomy" id="2291023"/>
    <lineage>
        <taxon>Bacteria</taxon>
        <taxon>Pseudomonadati</taxon>
        <taxon>Pseudomonadota</taxon>
        <taxon>Betaproteobacteria</taxon>
        <taxon>Burkholderiales</taxon>
        <taxon>Burkholderiaceae</taxon>
        <taxon>Trinickia</taxon>
    </lineage>
</organism>
<dbReference type="Proteomes" id="UP000256838">
    <property type="component" value="Unassembled WGS sequence"/>
</dbReference>
<dbReference type="EMBL" id="QRGA01000003">
    <property type="protein sequence ID" value="RDV00054.1"/>
    <property type="molecule type" value="Genomic_DNA"/>
</dbReference>
<comment type="caution">
    <text evidence="2">The sequence shown here is derived from an EMBL/GenBank/DDBJ whole genome shotgun (WGS) entry which is preliminary data.</text>
</comment>
<evidence type="ECO:0000313" key="2">
    <source>
        <dbReference type="EMBL" id="RDV00054.1"/>
    </source>
</evidence>
<keyword evidence="2" id="KW-0560">Oxidoreductase</keyword>
<dbReference type="GO" id="GO:0005506">
    <property type="term" value="F:iron ion binding"/>
    <property type="evidence" value="ECO:0007669"/>
    <property type="project" value="UniProtKB-ARBA"/>
</dbReference>
<dbReference type="PANTHER" id="PTHR20883:SF48">
    <property type="entry name" value="ECTOINE DIOXYGENASE"/>
    <property type="match status" value="1"/>
</dbReference>
<keyword evidence="2" id="KW-0223">Dioxygenase</keyword>
<keyword evidence="3" id="KW-1185">Reference proteome</keyword>
<proteinExistence type="predicted"/>
<accession>A0A3D8K3N0</accession>
<dbReference type="AlphaFoldDB" id="A0A3D8K3N0"/>
<reference evidence="2 3" key="1">
    <citation type="submission" date="2018-08" db="EMBL/GenBank/DDBJ databases">
        <title>Paraburkholderia sp. DHOM06 isolated from forest soil.</title>
        <authorList>
            <person name="Gao Z.-H."/>
            <person name="Qiu L.-H."/>
        </authorList>
    </citation>
    <scope>NUCLEOTIDE SEQUENCE [LARGE SCALE GENOMIC DNA]</scope>
    <source>
        <strain evidence="2 3">DHOM06</strain>
    </source>
</reference>
<gene>
    <name evidence="2" type="ORF">DWV00_06640</name>
</gene>
<sequence>MNADYLLRTYRDAGAVYPLPGLSMREVRETQDNYRSICDRGQVLPKREQRVFGHLLHPWVAQLVAHPAVLKVVRALIGPDMLVWVSEFNVKPPQTNGFFSWHQDLYYWQHRYNDLPAIPMVTVWLALTDANAANGGMRVLPGSHSLLVEHTEQPNPNNMLTRAQHVRGAVDESRAAQVNLNAGEFSVHHPLLFHASGPNDSDLARIGLVTRYVAPQVVPAVRPAYTWLVSGEDALGNWDHVAPMDVMSGGALRQKCMSAVQAATGARFK</sequence>
<evidence type="ECO:0000313" key="3">
    <source>
        <dbReference type="Proteomes" id="UP000256838"/>
    </source>
</evidence>
<dbReference type="Pfam" id="PF05721">
    <property type="entry name" value="PhyH"/>
    <property type="match status" value="1"/>
</dbReference>
<dbReference type="OrthoDB" id="9791262at2"/>
<dbReference type="GO" id="GO:0016706">
    <property type="term" value="F:2-oxoglutarate-dependent dioxygenase activity"/>
    <property type="evidence" value="ECO:0007669"/>
    <property type="project" value="UniProtKB-ARBA"/>
</dbReference>
<protein>
    <submittedName>
        <fullName evidence="2">Phytanoyl-CoA dioxygenase family protein</fullName>
    </submittedName>
</protein>
<dbReference type="SUPFAM" id="SSF51197">
    <property type="entry name" value="Clavaminate synthase-like"/>
    <property type="match status" value="1"/>
</dbReference>
<name>A0A3D8K3N0_9BURK</name>
<dbReference type="PANTHER" id="PTHR20883">
    <property type="entry name" value="PHYTANOYL-COA DIOXYGENASE DOMAIN CONTAINING 1"/>
    <property type="match status" value="1"/>
</dbReference>
<dbReference type="Gene3D" id="2.60.120.620">
    <property type="entry name" value="q2cbj1_9rhob like domain"/>
    <property type="match status" value="1"/>
</dbReference>
<evidence type="ECO:0000256" key="1">
    <source>
        <dbReference type="ARBA" id="ARBA00001954"/>
    </source>
</evidence>
<dbReference type="InterPro" id="IPR008775">
    <property type="entry name" value="Phytyl_CoA_dOase-like"/>
</dbReference>
<comment type="cofactor">
    <cofactor evidence="1">
        <name>Fe(2+)</name>
        <dbReference type="ChEBI" id="CHEBI:29033"/>
    </cofactor>
</comment>
<dbReference type="RefSeq" id="WP_147297849.1">
    <property type="nucleotide sequence ID" value="NZ_QRGA01000003.1"/>
</dbReference>